<dbReference type="SMR" id="Q0AXF3"/>
<dbReference type="AlphaFoldDB" id="Q0AXF3"/>
<dbReference type="RefSeq" id="WP_011640701.1">
    <property type="nucleotide sequence ID" value="NC_008346.1"/>
</dbReference>
<proteinExistence type="predicted"/>
<dbReference type="InterPro" id="IPR029058">
    <property type="entry name" value="AB_hydrolase_fold"/>
</dbReference>
<gene>
    <name evidence="2" type="ordered locus">Swol_1293</name>
</gene>
<dbReference type="SUPFAM" id="SSF53474">
    <property type="entry name" value="alpha/beta-Hydrolases"/>
    <property type="match status" value="1"/>
</dbReference>
<evidence type="ECO:0000313" key="2">
    <source>
        <dbReference type="EMBL" id="ABI68601.1"/>
    </source>
</evidence>
<reference evidence="3" key="1">
    <citation type="journal article" date="2010" name="Environ. Microbiol.">
        <title>The genome of Syntrophomonas wolfei: new insights into syntrophic metabolism and biohydrogen production.</title>
        <authorList>
            <person name="Sieber J.R."/>
            <person name="Sims D.R."/>
            <person name="Han C."/>
            <person name="Kim E."/>
            <person name="Lykidis A."/>
            <person name="Lapidus A.L."/>
            <person name="McDonnald E."/>
            <person name="Rohlin L."/>
            <person name="Culley D.E."/>
            <person name="Gunsalus R."/>
            <person name="McInerney M.J."/>
        </authorList>
    </citation>
    <scope>NUCLEOTIDE SEQUENCE [LARGE SCALE GENOMIC DNA]</scope>
    <source>
        <strain evidence="3">DSM 2245B / Goettingen</strain>
    </source>
</reference>
<keyword evidence="3" id="KW-1185">Reference proteome</keyword>
<dbReference type="Gene3D" id="3.40.50.1820">
    <property type="entry name" value="alpha/beta hydrolase"/>
    <property type="match status" value="1"/>
</dbReference>
<accession>Q0AXF3</accession>
<evidence type="ECO:0000259" key="1">
    <source>
        <dbReference type="Pfam" id="PF00561"/>
    </source>
</evidence>
<feature type="domain" description="AB hydrolase-1" evidence="1">
    <location>
        <begin position="28"/>
        <end position="145"/>
    </location>
</feature>
<dbReference type="HOGENOM" id="CLU_082354_0_0_9"/>
<name>Q0AXF3_SYNWW</name>
<dbReference type="eggNOG" id="COG1073">
    <property type="taxonomic scope" value="Bacteria"/>
</dbReference>
<organism evidence="2 3">
    <name type="scientific">Syntrophomonas wolfei subsp. wolfei (strain DSM 2245B / Goettingen)</name>
    <dbReference type="NCBI Taxonomy" id="335541"/>
    <lineage>
        <taxon>Bacteria</taxon>
        <taxon>Bacillati</taxon>
        <taxon>Bacillota</taxon>
        <taxon>Clostridia</taxon>
        <taxon>Eubacteriales</taxon>
        <taxon>Syntrophomonadaceae</taxon>
        <taxon>Syntrophomonas</taxon>
    </lineage>
</organism>
<dbReference type="InterPro" id="IPR000073">
    <property type="entry name" value="AB_hydrolase_1"/>
</dbReference>
<protein>
    <recommendedName>
        <fullName evidence="1">AB hydrolase-1 domain-containing protein</fullName>
    </recommendedName>
</protein>
<dbReference type="KEGG" id="swo:Swol_1293"/>
<dbReference type="Proteomes" id="UP000001968">
    <property type="component" value="Chromosome"/>
</dbReference>
<dbReference type="EMBL" id="CP000448">
    <property type="protein sequence ID" value="ABI68601.1"/>
    <property type="molecule type" value="Genomic_DNA"/>
</dbReference>
<dbReference type="Pfam" id="PF00561">
    <property type="entry name" value="Abhydrolase_1"/>
    <property type="match status" value="1"/>
</dbReference>
<dbReference type="OrthoDB" id="9808398at2"/>
<sequence>MKTELVQVETEDSIVLHGAFYEAEQGKPAIIIMHGAAMNFYTGLGRFLPEILSEHGFSCLSANNRGHDFGTAPDHDRKPVIGLMRDIFKDCVKDVQALLHFLRSRGYPRVILLGHSQAIPKLLYAQNQLQFPEVQGMILVSPPPSVSKMMRYLTTDNYYERGLFKANELGEMGMYDQLIVLRGRGTMPWIFTVSTFLDFYGPNTPADTEELVKEIYCPMLLIRGSMDFPPVSMELMHNMKQNAAVPESVTIREINEASHFYSGQEKQLGNTILEWLDSY</sequence>
<evidence type="ECO:0000313" key="3">
    <source>
        <dbReference type="Proteomes" id="UP000001968"/>
    </source>
</evidence>